<keyword evidence="1" id="KW-0472">Membrane</keyword>
<feature type="domain" description="NACHT" evidence="2">
    <location>
        <begin position="102"/>
        <end position="257"/>
    </location>
</feature>
<feature type="transmembrane region" description="Helical" evidence="1">
    <location>
        <begin position="381"/>
        <end position="400"/>
    </location>
</feature>
<feature type="transmembrane region" description="Helical" evidence="1">
    <location>
        <begin position="524"/>
        <end position="547"/>
    </location>
</feature>
<evidence type="ECO:0000256" key="1">
    <source>
        <dbReference type="SAM" id="Phobius"/>
    </source>
</evidence>
<dbReference type="Proteomes" id="UP001551329">
    <property type="component" value="Unassembled WGS sequence"/>
</dbReference>
<protein>
    <submittedName>
        <fullName evidence="3">NACHT domain-containing protein</fullName>
    </submittedName>
</protein>
<sequence length="627" mass="67455">MELSERTDLIAMVCAVLGGVAVLATLWRRPEEDEAAAVARLARAVKSIGEPQWLSSLGGDLKAIDVTFAFRPHAGVRAAALPASPAGRLERVVEDYRELRPRRMVITGEPGAGKTVLARKFVMKLIEVRGEDEPVPVLIALADWDAGEPFHDWLVRHLQHDYGLPLASARRIVAARMVLPVLDGLDEMDATGAEPEDSRAAQALDALGGYQDGTDPAPLVLTCRSREYDALEAAGSHILDAARLELAPVTPDQARDFLALRGARRPARWQPLLDHIHDRPSGVLARSLSTPWRLTLAAVAYQREGDPAHLLAAVSEREVADRLLARFIGASVANSPKGVSRYTSGQVHRTLRVLALSLGSGRSAGSDLTPLDLGRLVPRRAVGAVIVGTMAGAALLHVSVLLRWNEVAGPTRLVTCAGLLLTVVMGLTAGSLTTSCFRLPGVPKLGSSLWNIGLRRWLRKMPKSWSGAYLLVLLVFMTAAFLGGFPNALGLVLALCGGATLIVLALPIAAVAEIDRMATGPAGGLRAFVWLGAYFGGGVLMALTAYAKSQDPLMLTSLGLVLSVGVLMEAALLAYVLYLLLNRRTLPLRLARFLDWSVSAGLMRTSGAVYQFRHREFQEWLVRHPEP</sequence>
<evidence type="ECO:0000313" key="3">
    <source>
        <dbReference type="EMBL" id="MEU7073702.1"/>
    </source>
</evidence>
<feature type="transmembrane region" description="Helical" evidence="1">
    <location>
        <begin position="491"/>
        <end position="512"/>
    </location>
</feature>
<dbReference type="InterPro" id="IPR027417">
    <property type="entry name" value="P-loop_NTPase"/>
</dbReference>
<dbReference type="Gene3D" id="3.40.50.300">
    <property type="entry name" value="P-loop containing nucleotide triphosphate hydrolases"/>
    <property type="match status" value="1"/>
</dbReference>
<comment type="caution">
    <text evidence="3">The sequence shown here is derived from an EMBL/GenBank/DDBJ whole genome shotgun (WGS) entry which is preliminary data.</text>
</comment>
<keyword evidence="1" id="KW-1133">Transmembrane helix</keyword>
<organism evidence="3 4">
    <name type="scientific">Streptomyces narbonensis</name>
    <dbReference type="NCBI Taxonomy" id="67333"/>
    <lineage>
        <taxon>Bacteria</taxon>
        <taxon>Bacillati</taxon>
        <taxon>Actinomycetota</taxon>
        <taxon>Actinomycetes</taxon>
        <taxon>Kitasatosporales</taxon>
        <taxon>Streptomycetaceae</taxon>
        <taxon>Streptomyces</taxon>
    </lineage>
</organism>
<feature type="transmembrane region" description="Helical" evidence="1">
    <location>
        <begin position="553"/>
        <end position="581"/>
    </location>
</feature>
<gene>
    <name evidence="3" type="ORF">AB0A88_26660</name>
</gene>
<evidence type="ECO:0000313" key="4">
    <source>
        <dbReference type="Proteomes" id="UP001551329"/>
    </source>
</evidence>
<reference evidence="3 4" key="1">
    <citation type="submission" date="2024-06" db="EMBL/GenBank/DDBJ databases">
        <title>The Natural Products Discovery Center: Release of the First 8490 Sequenced Strains for Exploring Actinobacteria Biosynthetic Diversity.</title>
        <authorList>
            <person name="Kalkreuter E."/>
            <person name="Kautsar S.A."/>
            <person name="Yang D."/>
            <person name="Bader C.D."/>
            <person name="Teijaro C.N."/>
            <person name="Fluegel L."/>
            <person name="Davis C.M."/>
            <person name="Simpson J.R."/>
            <person name="Lauterbach L."/>
            <person name="Steele A.D."/>
            <person name="Gui C."/>
            <person name="Meng S."/>
            <person name="Li G."/>
            <person name="Viehrig K."/>
            <person name="Ye F."/>
            <person name="Su P."/>
            <person name="Kiefer A.F."/>
            <person name="Nichols A."/>
            <person name="Cepeda A.J."/>
            <person name="Yan W."/>
            <person name="Fan B."/>
            <person name="Jiang Y."/>
            <person name="Adhikari A."/>
            <person name="Zheng C.-J."/>
            <person name="Schuster L."/>
            <person name="Cowan T.M."/>
            <person name="Smanski M.J."/>
            <person name="Chevrette M.G."/>
            <person name="De Carvalho L.P.S."/>
            <person name="Shen B."/>
        </authorList>
    </citation>
    <scope>NUCLEOTIDE SEQUENCE [LARGE SCALE GENOMIC DNA]</scope>
    <source>
        <strain evidence="3 4">NPDC045974</strain>
    </source>
</reference>
<proteinExistence type="predicted"/>
<dbReference type="RefSeq" id="WP_358472900.1">
    <property type="nucleotide sequence ID" value="NZ_JBEZAE010000020.1"/>
</dbReference>
<dbReference type="Pfam" id="PF05729">
    <property type="entry name" value="NACHT"/>
    <property type="match status" value="1"/>
</dbReference>
<dbReference type="InterPro" id="IPR007111">
    <property type="entry name" value="NACHT_NTPase"/>
</dbReference>
<keyword evidence="1" id="KW-0812">Transmembrane</keyword>
<name>A0ABV3CFY5_9ACTN</name>
<dbReference type="SUPFAM" id="SSF52540">
    <property type="entry name" value="P-loop containing nucleoside triphosphate hydrolases"/>
    <property type="match status" value="1"/>
</dbReference>
<keyword evidence="4" id="KW-1185">Reference proteome</keyword>
<dbReference type="EMBL" id="JBEZAE010000020">
    <property type="protein sequence ID" value="MEU7073702.1"/>
    <property type="molecule type" value="Genomic_DNA"/>
</dbReference>
<feature type="transmembrane region" description="Helical" evidence="1">
    <location>
        <begin position="465"/>
        <end position="485"/>
    </location>
</feature>
<accession>A0ABV3CFY5</accession>
<evidence type="ECO:0000259" key="2">
    <source>
        <dbReference type="Pfam" id="PF05729"/>
    </source>
</evidence>